<dbReference type="HOGENOM" id="CLU_446918_0_0_1"/>
<feature type="compositionally biased region" description="Basic and acidic residues" evidence="8">
    <location>
        <begin position="601"/>
        <end position="611"/>
    </location>
</feature>
<evidence type="ECO:0000256" key="4">
    <source>
        <dbReference type="ARBA" id="ARBA00023163"/>
    </source>
</evidence>
<feature type="region of interest" description="Disordered" evidence="8">
    <location>
        <begin position="98"/>
        <end position="118"/>
    </location>
</feature>
<evidence type="ECO:0000256" key="2">
    <source>
        <dbReference type="ARBA" id="ARBA00008421"/>
    </source>
</evidence>
<dbReference type="GO" id="GO:0000981">
    <property type="term" value="F:DNA-binding transcription factor activity, RNA polymerase II-specific"/>
    <property type="evidence" value="ECO:0007669"/>
    <property type="project" value="TreeGrafter"/>
</dbReference>
<keyword evidence="7" id="KW-0175">Coiled coil</keyword>
<keyword evidence="5" id="KW-0539">Nucleus</keyword>
<comment type="subcellular location">
    <subcellularLocation>
        <location evidence="1">Nucleus</location>
    </subcellularLocation>
</comment>
<feature type="DNA-binding region" description="TEA" evidence="6">
    <location>
        <begin position="185"/>
        <end position="259"/>
    </location>
</feature>
<keyword evidence="4" id="KW-0804">Transcription</keyword>
<dbReference type="GO" id="GO:0000978">
    <property type="term" value="F:RNA polymerase II cis-regulatory region sequence-specific DNA binding"/>
    <property type="evidence" value="ECO:0007669"/>
    <property type="project" value="TreeGrafter"/>
</dbReference>
<dbReference type="InterPro" id="IPR050937">
    <property type="entry name" value="TEC1_TEAD_TF"/>
</dbReference>
<feature type="coiled-coil region" evidence="7">
    <location>
        <begin position="411"/>
        <end position="454"/>
    </location>
</feature>
<dbReference type="KEGG" id="kng:KNAG_0J02360"/>
<dbReference type="Pfam" id="PF01285">
    <property type="entry name" value="TEA"/>
    <property type="match status" value="1"/>
</dbReference>
<dbReference type="PANTHER" id="PTHR11834:SF0">
    <property type="entry name" value="PROTEIN SCALLOPED"/>
    <property type="match status" value="1"/>
</dbReference>
<dbReference type="InterPro" id="IPR000818">
    <property type="entry name" value="TEA/ATTS_dom"/>
</dbReference>
<dbReference type="STRING" id="1071383.J7SAN0"/>
<name>J7SAN0_HUIN7</name>
<dbReference type="PANTHER" id="PTHR11834">
    <property type="entry name" value="TRANSCRIPTIONAL ENHANCER FACTOR TEF RELATED"/>
    <property type="match status" value="1"/>
</dbReference>
<dbReference type="OrthoDB" id="10006572at2759"/>
<dbReference type="AlphaFoldDB" id="J7SAN0"/>
<keyword evidence="11" id="KW-1185">Reference proteome</keyword>
<organism evidence="10 11">
    <name type="scientific">Huiozyma naganishii (strain ATCC MYA-139 / BCRC 22969 / CBS 8797 / KCTC 17520 / NBRC 10181 / NCYC 3082 / Yp74L-3)</name>
    <name type="common">Yeast</name>
    <name type="synonym">Kazachstania naganishii</name>
    <dbReference type="NCBI Taxonomy" id="1071383"/>
    <lineage>
        <taxon>Eukaryota</taxon>
        <taxon>Fungi</taxon>
        <taxon>Dikarya</taxon>
        <taxon>Ascomycota</taxon>
        <taxon>Saccharomycotina</taxon>
        <taxon>Saccharomycetes</taxon>
        <taxon>Saccharomycetales</taxon>
        <taxon>Saccharomycetaceae</taxon>
        <taxon>Huiozyma</taxon>
    </lineage>
</organism>
<proteinExistence type="inferred from homology"/>
<dbReference type="GeneID" id="34528071"/>
<evidence type="ECO:0000256" key="5">
    <source>
        <dbReference type="ARBA" id="ARBA00023242"/>
    </source>
</evidence>
<gene>
    <name evidence="10" type="primary">KNAG0J02360</name>
    <name evidence="10" type="ordered locus">KNAG_0J02360</name>
</gene>
<comment type="similarity">
    <text evidence="2">Belongs to the TEC1 family.</text>
</comment>
<reference evidence="11" key="2">
    <citation type="submission" date="2012-08" db="EMBL/GenBank/DDBJ databases">
        <title>Genome sequence of Kazachstania naganishii.</title>
        <authorList>
            <person name="Gordon J.L."/>
            <person name="Armisen D."/>
            <person name="Proux-Wera E."/>
            <person name="OhEigeartaigh S.S."/>
            <person name="Byrne K.P."/>
            <person name="Wolfe K.H."/>
        </authorList>
    </citation>
    <scope>NUCLEOTIDE SEQUENCE [LARGE SCALE GENOMIC DNA]</scope>
    <source>
        <strain evidence="11">ATCC MYA-139 / BCRC 22969 / CBS 8797 / CCRC 22969 / KCTC 17520 / NBRC 10181 / NCYC 3082</strain>
    </source>
</reference>
<dbReference type="SMART" id="SM00426">
    <property type="entry name" value="TEA"/>
    <property type="match status" value="1"/>
</dbReference>
<keyword evidence="3" id="KW-0805">Transcription regulation</keyword>
<evidence type="ECO:0000256" key="8">
    <source>
        <dbReference type="SAM" id="MobiDB-lite"/>
    </source>
</evidence>
<evidence type="ECO:0000313" key="10">
    <source>
        <dbReference type="EMBL" id="CCK72316.1"/>
    </source>
</evidence>
<feature type="domain" description="TEA" evidence="9">
    <location>
        <begin position="185"/>
        <end position="259"/>
    </location>
</feature>
<feature type="compositionally biased region" description="Basic and acidic residues" evidence="8">
    <location>
        <begin position="98"/>
        <end position="114"/>
    </location>
</feature>
<dbReference type="InterPro" id="IPR038096">
    <property type="entry name" value="TEA/ATTS_sf"/>
</dbReference>
<dbReference type="EMBL" id="HE978323">
    <property type="protein sequence ID" value="CCK72316.1"/>
    <property type="molecule type" value="Genomic_DNA"/>
</dbReference>
<dbReference type="RefSeq" id="XP_022466561.1">
    <property type="nucleotide sequence ID" value="XM_022610246.1"/>
</dbReference>
<feature type="region of interest" description="Disordered" evidence="8">
    <location>
        <begin position="500"/>
        <end position="530"/>
    </location>
</feature>
<dbReference type="Gene3D" id="6.10.20.40">
    <property type="entry name" value="TEA/ATTS domain"/>
    <property type="match status" value="1"/>
</dbReference>
<dbReference type="eggNOG" id="KOG3841">
    <property type="taxonomic scope" value="Eukaryota"/>
</dbReference>
<evidence type="ECO:0000313" key="11">
    <source>
        <dbReference type="Proteomes" id="UP000006310"/>
    </source>
</evidence>
<accession>J7SAN0</accession>
<protein>
    <recommendedName>
        <fullName evidence="9">TEA domain-containing protein</fullName>
    </recommendedName>
</protein>
<dbReference type="Proteomes" id="UP000006310">
    <property type="component" value="Chromosome 10"/>
</dbReference>
<evidence type="ECO:0000259" key="9">
    <source>
        <dbReference type="PROSITE" id="PS51088"/>
    </source>
</evidence>
<dbReference type="GO" id="GO:0005634">
    <property type="term" value="C:nucleus"/>
    <property type="evidence" value="ECO:0007669"/>
    <property type="project" value="UniProtKB-SubCell"/>
</dbReference>
<sequence length="611" mass="70789">MYLSQLFLCPVKLTHPILPLKLGLMNSSEMTDITSQFMKNYTGHKMNSSTQIERYSSMMKWHPFDTRIFDVHRNGNPNYTSPTIDIFAKQFDLKADPTKKLDTTTPSDRDETSEFTKPNKNTFAANTRLDSTSSQGFSEIENPFVLNLRTPNLQHESTSSLINPHSTPKCDGRIADGKNGTICVLKDTYDKWSSEVENIFVDSLRVILKNGTSKIKINERNYGRNELISLYILYHTNEFRTKKQISSHIQVWKKTIQNKLENKIGLNPLEKEIHDLIDNGPPKTDAVTDIFFEKFAEIISFLEKRSRTRANSFRDKPGNEEVISGNADTKHLNLNVSSLVPSQSKRLIPENTRTTNLSRYTVEPPLIPPLQYARSLYEKIPDYRCIPVMIRSDSLYVPYTEQDLEERDLLIKTKNTERKSLEDLASQATKERALDVAKKKAAEQRRLIDRMYNRARPSHKGKVIKKQLYSNTLKHPSSRKNSAAKGQLTKHFNHTRIYENIDDGQPDFASMSDKKEYHASHATGQHNLITQPMVPQYPIYRQRSPQQHQRQQNQRHFSSPKYYEELHYNSKPSQQQPMSQQNIYQYQSHVYVPSNSHSPRVTKENVNPHER</sequence>
<reference evidence="10 11" key="1">
    <citation type="journal article" date="2011" name="Proc. Natl. Acad. Sci. U.S.A.">
        <title>Evolutionary erosion of yeast sex chromosomes by mating-type switching accidents.</title>
        <authorList>
            <person name="Gordon J.L."/>
            <person name="Armisen D."/>
            <person name="Proux-Wera E."/>
            <person name="Oheigeartaigh S.S."/>
            <person name="Byrne K.P."/>
            <person name="Wolfe K.H."/>
        </authorList>
    </citation>
    <scope>NUCLEOTIDE SEQUENCE [LARGE SCALE GENOMIC DNA]</scope>
    <source>
        <strain evidence="11">ATCC MYA-139 / BCRC 22969 / CBS 8797 / CCRC 22969 / KCTC 17520 / NBRC 10181 / NCYC 3082</strain>
    </source>
</reference>
<evidence type="ECO:0000256" key="7">
    <source>
        <dbReference type="SAM" id="Coils"/>
    </source>
</evidence>
<evidence type="ECO:0000256" key="6">
    <source>
        <dbReference type="PROSITE-ProRule" id="PRU00505"/>
    </source>
</evidence>
<dbReference type="PRINTS" id="PR00065">
    <property type="entry name" value="TEADOMAIN"/>
</dbReference>
<dbReference type="PROSITE" id="PS00554">
    <property type="entry name" value="TEA_1"/>
    <property type="match status" value="1"/>
</dbReference>
<evidence type="ECO:0000256" key="3">
    <source>
        <dbReference type="ARBA" id="ARBA00023015"/>
    </source>
</evidence>
<feature type="region of interest" description="Disordered" evidence="8">
    <location>
        <begin position="591"/>
        <end position="611"/>
    </location>
</feature>
<evidence type="ECO:0000256" key="1">
    <source>
        <dbReference type="ARBA" id="ARBA00004123"/>
    </source>
</evidence>
<dbReference type="GO" id="GO:0005667">
    <property type="term" value="C:transcription regulator complex"/>
    <property type="evidence" value="ECO:0007669"/>
    <property type="project" value="TreeGrafter"/>
</dbReference>
<dbReference type="PROSITE" id="PS51088">
    <property type="entry name" value="TEA_2"/>
    <property type="match status" value="1"/>
</dbReference>